<dbReference type="InterPro" id="IPR051907">
    <property type="entry name" value="DoxX-like_oxidoreductase"/>
</dbReference>
<dbReference type="PANTHER" id="PTHR33452:SF4">
    <property type="entry name" value="BLL4328 PROTEIN"/>
    <property type="match status" value="1"/>
</dbReference>
<feature type="transmembrane region" description="Helical" evidence="7">
    <location>
        <begin position="110"/>
        <end position="131"/>
    </location>
</feature>
<dbReference type="PANTHER" id="PTHR33452">
    <property type="entry name" value="OXIDOREDUCTASE CATD-RELATED"/>
    <property type="match status" value="1"/>
</dbReference>
<evidence type="ECO:0000256" key="4">
    <source>
        <dbReference type="ARBA" id="ARBA00022692"/>
    </source>
</evidence>
<proteinExistence type="inferred from homology"/>
<evidence type="ECO:0000256" key="2">
    <source>
        <dbReference type="ARBA" id="ARBA00006679"/>
    </source>
</evidence>
<dbReference type="EMBL" id="JANDBD010000001">
    <property type="protein sequence ID" value="MCP9271109.1"/>
    <property type="molecule type" value="Genomic_DNA"/>
</dbReference>
<accession>A0ABT1LYI7</accession>
<protein>
    <submittedName>
        <fullName evidence="8">DoxX family protein</fullName>
    </submittedName>
</protein>
<gene>
    <name evidence="8" type="ORF">NM203_02785</name>
</gene>
<feature type="transmembrane region" description="Helical" evidence="7">
    <location>
        <begin position="57"/>
        <end position="75"/>
    </location>
</feature>
<feature type="transmembrane region" description="Helical" evidence="7">
    <location>
        <begin position="20"/>
        <end position="37"/>
    </location>
</feature>
<evidence type="ECO:0000256" key="3">
    <source>
        <dbReference type="ARBA" id="ARBA00022475"/>
    </source>
</evidence>
<reference evidence="8 9" key="1">
    <citation type="submission" date="2022-06" db="EMBL/GenBank/DDBJ databases">
        <title>Mycolicibacterium sp. CAU 1645 isolated from seawater.</title>
        <authorList>
            <person name="Kim W."/>
        </authorList>
    </citation>
    <scope>NUCLEOTIDE SEQUENCE [LARGE SCALE GENOMIC DNA]</scope>
    <source>
        <strain evidence="8 9">CAU 1645</strain>
    </source>
</reference>
<keyword evidence="4 7" id="KW-0812">Transmembrane</keyword>
<dbReference type="RefSeq" id="WP_255058080.1">
    <property type="nucleotide sequence ID" value="NZ_JANDBD010000001.1"/>
</dbReference>
<name>A0ABT1LYI7_9MYCO</name>
<comment type="caution">
    <text evidence="8">The sequence shown here is derived from an EMBL/GenBank/DDBJ whole genome shotgun (WGS) entry which is preliminary data.</text>
</comment>
<keyword evidence="5 7" id="KW-1133">Transmembrane helix</keyword>
<evidence type="ECO:0000256" key="1">
    <source>
        <dbReference type="ARBA" id="ARBA00004651"/>
    </source>
</evidence>
<organism evidence="8 9">
    <name type="scientific">Mycolicibacterium arenosum</name>
    <dbReference type="NCBI Taxonomy" id="2952157"/>
    <lineage>
        <taxon>Bacteria</taxon>
        <taxon>Bacillati</taxon>
        <taxon>Actinomycetota</taxon>
        <taxon>Actinomycetes</taxon>
        <taxon>Mycobacteriales</taxon>
        <taxon>Mycobacteriaceae</taxon>
        <taxon>Mycolicibacterium</taxon>
    </lineage>
</organism>
<comment type="similarity">
    <text evidence="2">Belongs to the DoxX family.</text>
</comment>
<feature type="transmembrane region" description="Helical" evidence="7">
    <location>
        <begin position="80"/>
        <end position="98"/>
    </location>
</feature>
<dbReference type="Proteomes" id="UP001651690">
    <property type="component" value="Unassembled WGS sequence"/>
</dbReference>
<sequence length="134" mass="14451">MSTQTAPRTLDTRLTSQSAIALGVFRIAVALLFMVHGTAKLFGWPTGSAAALGAWPMWWAGVLELVLGLVIAIGLFARQVAFIASGMMAVAYFWRHFPESFWPSVNGGEAAVLFCFVFLLLVFTGPGALTVSRR</sequence>
<evidence type="ECO:0000256" key="6">
    <source>
        <dbReference type="ARBA" id="ARBA00023136"/>
    </source>
</evidence>
<evidence type="ECO:0000256" key="5">
    <source>
        <dbReference type="ARBA" id="ARBA00022989"/>
    </source>
</evidence>
<evidence type="ECO:0000256" key="7">
    <source>
        <dbReference type="SAM" id="Phobius"/>
    </source>
</evidence>
<evidence type="ECO:0000313" key="8">
    <source>
        <dbReference type="EMBL" id="MCP9271109.1"/>
    </source>
</evidence>
<dbReference type="Pfam" id="PF07681">
    <property type="entry name" value="DoxX"/>
    <property type="match status" value="1"/>
</dbReference>
<dbReference type="InterPro" id="IPR032808">
    <property type="entry name" value="DoxX"/>
</dbReference>
<keyword evidence="3" id="KW-1003">Cell membrane</keyword>
<keyword evidence="9" id="KW-1185">Reference proteome</keyword>
<comment type="subcellular location">
    <subcellularLocation>
        <location evidence="1">Cell membrane</location>
        <topology evidence="1">Multi-pass membrane protein</topology>
    </subcellularLocation>
</comment>
<keyword evidence="6 7" id="KW-0472">Membrane</keyword>
<evidence type="ECO:0000313" key="9">
    <source>
        <dbReference type="Proteomes" id="UP001651690"/>
    </source>
</evidence>